<evidence type="ECO:0000256" key="19">
    <source>
        <dbReference type="ARBA" id="ARBA00022989"/>
    </source>
</evidence>
<evidence type="ECO:0000256" key="26">
    <source>
        <dbReference type="ARBA" id="ARBA00049902"/>
    </source>
</evidence>
<evidence type="ECO:0000256" key="28">
    <source>
        <dbReference type="SAM" id="Phobius"/>
    </source>
</evidence>
<keyword evidence="11" id="KW-0645">Protease</keyword>
<evidence type="ECO:0000256" key="24">
    <source>
        <dbReference type="ARBA" id="ARBA00034000"/>
    </source>
</evidence>
<keyword evidence="17" id="KW-0735">Signal-anchor</keyword>
<dbReference type="InterPro" id="IPR031376">
    <property type="entry name" value="PCB_OB"/>
</dbReference>
<protein>
    <recommendedName>
        <fullName evidence="7">Penicillin-binding protein 1A</fullName>
        <ecNumber evidence="25">2.4.99.28</ecNumber>
        <ecNumber evidence="6">3.4.16.4</ecNumber>
    </recommendedName>
</protein>
<keyword evidence="21" id="KW-0046">Antibiotic resistance</keyword>
<dbReference type="InterPro" id="IPR001460">
    <property type="entry name" value="PCN-bd_Tpept"/>
</dbReference>
<evidence type="ECO:0000256" key="2">
    <source>
        <dbReference type="ARBA" id="ARBA00004249"/>
    </source>
</evidence>
<gene>
    <name evidence="32" type="primary">mrcA</name>
    <name evidence="32" type="ORF">Thiowin_02962</name>
</gene>
<feature type="domain" description="Glycosyl transferase family 51" evidence="30">
    <location>
        <begin position="114"/>
        <end position="288"/>
    </location>
</feature>
<feature type="region of interest" description="Disordered" evidence="27">
    <location>
        <begin position="1"/>
        <end position="48"/>
    </location>
</feature>
<evidence type="ECO:0000256" key="10">
    <source>
        <dbReference type="ARBA" id="ARBA00022645"/>
    </source>
</evidence>
<dbReference type="Pfam" id="PF00912">
    <property type="entry name" value="Transgly"/>
    <property type="match status" value="1"/>
</dbReference>
<keyword evidence="15" id="KW-0378">Hydrolase</keyword>
<evidence type="ECO:0000256" key="15">
    <source>
        <dbReference type="ARBA" id="ARBA00022801"/>
    </source>
</evidence>
<evidence type="ECO:0000256" key="11">
    <source>
        <dbReference type="ARBA" id="ARBA00022670"/>
    </source>
</evidence>
<organism evidence="32 33">
    <name type="scientific">Thiorhodovibrio winogradskyi</name>
    <dbReference type="NCBI Taxonomy" id="77007"/>
    <lineage>
        <taxon>Bacteria</taxon>
        <taxon>Pseudomonadati</taxon>
        <taxon>Pseudomonadota</taxon>
        <taxon>Gammaproteobacteria</taxon>
        <taxon>Chromatiales</taxon>
        <taxon>Chromatiaceae</taxon>
        <taxon>Thiorhodovibrio</taxon>
    </lineage>
</organism>
<evidence type="ECO:0000256" key="6">
    <source>
        <dbReference type="ARBA" id="ARBA00012448"/>
    </source>
</evidence>
<dbReference type="PANTHER" id="PTHR32282:SF27">
    <property type="entry name" value="PENICILLIN-BINDING PROTEIN 1A"/>
    <property type="match status" value="1"/>
</dbReference>
<dbReference type="EC" id="3.4.16.4" evidence="6"/>
<sequence>MASQDQSPSSGSHSGERDTPRSPPRWTRADGNVPRKKKPARKPKGKPEPHPVVAVLGWFGRMLAGVLAIPLDLALLALFGAAVVVYVTLPELPDIEGLTDIPFEEPLRVYSAQGSLIAEFGIQRRRAVAFSDLPANLINAFVATEDARFFAHVGVDAIGLLRAAVHVARTGSLTQGGSTITMQVARNFYLSRAKTMRRKLAELLLAMQIEKALTKEEILELYLNKIFFGHRAYGVSAAAEFYYRKTLDELTLAEMAMLAGLPKAPSANNPLSNPERALERRNYILGRMREIGLLTEERYRDALAEPLTATHYRPEIQFEADYAAEMVRQEVVERFGEEQAYSLGLLVYTTIDEPMQQAADAALRKGLMAYNLRHGYHGPEANLAGVASLGKSQLDEVLDERPRVPGLPVGVVTQVAADQATVYLGNGREHQLIRKEVAWARRYKTENWRGPAPRRVSDAVALGDIIRLRQTDEGDWRLAQVPLVGGALVAMSPWDGALRALSGGYAFQWSKFNRAVDAKRQPGSSFKPFVYAAAFEQGWTPASYVRDQPFEMPGARGMWRPQNADGKFLGPIRIRQALTMSRNLAVIDLVDRMGVDVARDYIQRFGFPLESIPNNIVLALGAGAATPLEITTGFSVFANGGHKVEPYVIARIEDVHGNLLYSANAARACIDCWLDLPEDGGARTVPDGASDAPRAPQAIDPRIAYQIDSILKNVVTSGTGTRARVLNRPDIGGKTGTTNDSRDSWFAGYQPELATVVWMGMDDNRPLGSGEWGGTAALGVWIDFMREALADIPVATIKQPADMVQVSLPGGGTEVVRVEYRNNLNGPKPVAGPAAPAPPRRRSAPRVIDELF</sequence>
<dbReference type="Pfam" id="PF00905">
    <property type="entry name" value="Transpeptidase"/>
    <property type="match status" value="1"/>
</dbReference>
<evidence type="ECO:0000256" key="5">
    <source>
        <dbReference type="ARBA" id="ARBA00007739"/>
    </source>
</evidence>
<evidence type="ECO:0000256" key="1">
    <source>
        <dbReference type="ARBA" id="ARBA00002624"/>
    </source>
</evidence>
<comment type="catalytic activity">
    <reaction evidence="26">
        <text>[GlcNAc-(1-&gt;4)-Mur2Ac(oyl-L-Ala-gamma-D-Glu-L-Lys-D-Ala-D-Ala)](n)-di-trans,octa-cis-undecaprenyl diphosphate + beta-D-GlcNAc-(1-&gt;4)-Mur2Ac(oyl-L-Ala-gamma-D-Glu-L-Lys-D-Ala-D-Ala)-di-trans,octa-cis-undecaprenyl diphosphate = [GlcNAc-(1-&gt;4)-Mur2Ac(oyl-L-Ala-gamma-D-Glu-L-Lys-D-Ala-D-Ala)](n+1)-di-trans,octa-cis-undecaprenyl diphosphate + di-trans,octa-cis-undecaprenyl diphosphate + H(+)</text>
        <dbReference type="Rhea" id="RHEA:23708"/>
        <dbReference type="Rhea" id="RHEA-COMP:9602"/>
        <dbReference type="Rhea" id="RHEA-COMP:9603"/>
        <dbReference type="ChEBI" id="CHEBI:15378"/>
        <dbReference type="ChEBI" id="CHEBI:58405"/>
        <dbReference type="ChEBI" id="CHEBI:60033"/>
        <dbReference type="ChEBI" id="CHEBI:78435"/>
        <dbReference type="EC" id="2.4.99.28"/>
    </reaction>
</comment>
<dbReference type="InterPro" id="IPR036950">
    <property type="entry name" value="PBP_transglycosylase"/>
</dbReference>
<evidence type="ECO:0000256" key="25">
    <source>
        <dbReference type="ARBA" id="ARBA00044770"/>
    </source>
</evidence>
<evidence type="ECO:0000256" key="8">
    <source>
        <dbReference type="ARBA" id="ARBA00022475"/>
    </source>
</evidence>
<keyword evidence="19 28" id="KW-1133">Transmembrane helix</keyword>
<dbReference type="PANTHER" id="PTHR32282">
    <property type="entry name" value="BINDING PROTEIN TRANSPEPTIDASE, PUTATIVE-RELATED"/>
    <property type="match status" value="1"/>
</dbReference>
<dbReference type="EC" id="2.4.99.28" evidence="25"/>
<evidence type="ECO:0000256" key="20">
    <source>
        <dbReference type="ARBA" id="ARBA00023136"/>
    </source>
</evidence>
<keyword evidence="33" id="KW-1185">Reference proteome</keyword>
<keyword evidence="14 28" id="KW-0812">Transmembrane</keyword>
<dbReference type="Proteomes" id="UP001432180">
    <property type="component" value="Chromosome"/>
</dbReference>
<feature type="domain" description="Penicillin-binding protein OB-like" evidence="31">
    <location>
        <begin position="376"/>
        <end position="484"/>
    </location>
</feature>
<comment type="catalytic activity">
    <reaction evidence="24">
        <text>Preferential cleavage: (Ac)2-L-Lys-D-Ala-|-D-Ala. Also transpeptidation of peptidyl-alanyl moieties that are N-acyl substituents of D-alanine.</text>
        <dbReference type="EC" id="3.4.16.4"/>
    </reaction>
</comment>
<keyword evidence="23" id="KW-0961">Cell wall biogenesis/degradation</keyword>
<evidence type="ECO:0000313" key="33">
    <source>
        <dbReference type="Proteomes" id="UP001432180"/>
    </source>
</evidence>
<dbReference type="NCBIfam" id="TIGR02074">
    <property type="entry name" value="PBP_1a_fam"/>
    <property type="match status" value="1"/>
</dbReference>
<evidence type="ECO:0000256" key="12">
    <source>
        <dbReference type="ARBA" id="ARBA00022676"/>
    </source>
</evidence>
<keyword evidence="16" id="KW-0133">Cell shape</keyword>
<evidence type="ECO:0000259" key="29">
    <source>
        <dbReference type="Pfam" id="PF00905"/>
    </source>
</evidence>
<comment type="subcellular location">
    <subcellularLocation>
        <location evidence="2">Cell inner membrane</location>
        <topology evidence="2">Single-pass type II membrane protein</topology>
    </subcellularLocation>
</comment>
<keyword evidence="12" id="KW-0328">Glycosyltransferase</keyword>
<evidence type="ECO:0000256" key="17">
    <source>
        <dbReference type="ARBA" id="ARBA00022968"/>
    </source>
</evidence>
<feature type="transmembrane region" description="Helical" evidence="28">
    <location>
        <begin position="66"/>
        <end position="89"/>
    </location>
</feature>
<dbReference type="Gene3D" id="3.40.710.10">
    <property type="entry name" value="DD-peptidase/beta-lactamase superfamily"/>
    <property type="match status" value="2"/>
</dbReference>
<comment type="pathway">
    <text evidence="3">Cell wall biogenesis; peptidoglycan biosynthesis.</text>
</comment>
<feature type="compositionally biased region" description="Basic residues" evidence="27">
    <location>
        <begin position="34"/>
        <end position="44"/>
    </location>
</feature>
<evidence type="ECO:0000256" key="16">
    <source>
        <dbReference type="ARBA" id="ARBA00022960"/>
    </source>
</evidence>
<keyword evidence="9" id="KW-0997">Cell inner membrane</keyword>
<dbReference type="Pfam" id="PF17092">
    <property type="entry name" value="PCB_OB"/>
    <property type="match status" value="1"/>
</dbReference>
<keyword evidence="13" id="KW-0808">Transferase</keyword>
<dbReference type="InterPro" id="IPR001264">
    <property type="entry name" value="Glyco_trans_51"/>
</dbReference>
<evidence type="ECO:0000256" key="13">
    <source>
        <dbReference type="ARBA" id="ARBA00022679"/>
    </source>
</evidence>
<comment type="function">
    <text evidence="1">Cell wall formation. Synthesis of cross-linked peptidoglycan from the lipid intermediates. The enzyme has a penicillin-insensitive transglycosylase N-terminal domain (formation of linear glycan strands) and a penicillin-sensitive transpeptidase C-terminal domain (cross-linking of the peptide subunits).</text>
</comment>
<dbReference type="SUPFAM" id="SSF56601">
    <property type="entry name" value="beta-lactamase/transpeptidase-like"/>
    <property type="match status" value="1"/>
</dbReference>
<dbReference type="SUPFAM" id="SSF53955">
    <property type="entry name" value="Lysozyme-like"/>
    <property type="match status" value="1"/>
</dbReference>
<evidence type="ECO:0000256" key="23">
    <source>
        <dbReference type="ARBA" id="ARBA00023316"/>
    </source>
</evidence>
<comment type="similarity">
    <text evidence="5">In the N-terminal section; belongs to the glycosyltransferase 51 family.</text>
</comment>
<evidence type="ECO:0000256" key="14">
    <source>
        <dbReference type="ARBA" id="ARBA00022692"/>
    </source>
</evidence>
<evidence type="ECO:0000256" key="18">
    <source>
        <dbReference type="ARBA" id="ARBA00022984"/>
    </source>
</evidence>
<feature type="compositionally biased region" description="Low complexity" evidence="27">
    <location>
        <begin position="1"/>
        <end position="13"/>
    </location>
</feature>
<name>A0ABZ0SBL4_9GAMM</name>
<dbReference type="Gene3D" id="1.10.3810.10">
    <property type="entry name" value="Biosynthetic peptidoglycan transglycosylase-like"/>
    <property type="match status" value="1"/>
</dbReference>
<evidence type="ECO:0000256" key="9">
    <source>
        <dbReference type="ARBA" id="ARBA00022519"/>
    </source>
</evidence>
<keyword evidence="18" id="KW-0573">Peptidoglycan synthesis</keyword>
<dbReference type="EMBL" id="CP121472">
    <property type="protein sequence ID" value="WPL17919.1"/>
    <property type="molecule type" value="Genomic_DNA"/>
</dbReference>
<keyword evidence="8" id="KW-1003">Cell membrane</keyword>
<evidence type="ECO:0000256" key="27">
    <source>
        <dbReference type="SAM" id="MobiDB-lite"/>
    </source>
</evidence>
<reference evidence="32 33" key="1">
    <citation type="journal article" date="2023" name="Microorganisms">
        <title>Thiorhodovibrio frisius and Trv. litoralis spp. nov., Two Novel Members from a Clade of Fastidious Purple Sulfur Bacteria That Exhibit Unique Red-Shifted Light-Harvesting Capabilities.</title>
        <authorList>
            <person name="Methner A."/>
            <person name="Kuzyk S.B."/>
            <person name="Petersen J."/>
            <person name="Bauer S."/>
            <person name="Brinkmann H."/>
            <person name="Sichau K."/>
            <person name="Wanner G."/>
            <person name="Wolf J."/>
            <person name="Neumann-Schaal M."/>
            <person name="Henke P."/>
            <person name="Tank M."/>
            <person name="Sproer C."/>
            <person name="Bunk B."/>
            <person name="Overmann J."/>
        </authorList>
    </citation>
    <scope>NUCLEOTIDE SEQUENCE [LARGE SCALE GENOMIC DNA]</scope>
    <source>
        <strain evidence="32 33">DSM 6702</strain>
    </source>
</reference>
<proteinExistence type="inferred from homology"/>
<evidence type="ECO:0000256" key="4">
    <source>
        <dbReference type="ARBA" id="ARBA00007090"/>
    </source>
</evidence>
<feature type="domain" description="Penicillin-binding protein transpeptidase" evidence="29">
    <location>
        <begin position="486"/>
        <end position="761"/>
    </location>
</feature>
<dbReference type="InterPro" id="IPR012338">
    <property type="entry name" value="Beta-lactam/transpept-like"/>
</dbReference>
<keyword evidence="10" id="KW-0121">Carboxypeptidase</keyword>
<keyword evidence="22" id="KW-0511">Multifunctional enzyme</keyword>
<keyword evidence="20 28" id="KW-0472">Membrane</keyword>
<feature type="region of interest" description="Disordered" evidence="27">
    <location>
        <begin position="823"/>
        <end position="845"/>
    </location>
</feature>
<dbReference type="InterPro" id="IPR050396">
    <property type="entry name" value="Glycosyltr_51/Transpeptidase"/>
</dbReference>
<evidence type="ECO:0000259" key="30">
    <source>
        <dbReference type="Pfam" id="PF00912"/>
    </source>
</evidence>
<comment type="similarity">
    <text evidence="4">In the C-terminal section; belongs to the transpeptidase family.</text>
</comment>
<accession>A0ABZ0SBL4</accession>
<dbReference type="InterPro" id="IPR023346">
    <property type="entry name" value="Lysozyme-like_dom_sf"/>
</dbReference>
<evidence type="ECO:0000259" key="31">
    <source>
        <dbReference type="Pfam" id="PF17092"/>
    </source>
</evidence>
<evidence type="ECO:0000256" key="7">
    <source>
        <dbReference type="ARBA" id="ARBA00018638"/>
    </source>
</evidence>
<evidence type="ECO:0000256" key="22">
    <source>
        <dbReference type="ARBA" id="ARBA00023268"/>
    </source>
</evidence>
<evidence type="ECO:0000256" key="3">
    <source>
        <dbReference type="ARBA" id="ARBA00004752"/>
    </source>
</evidence>
<evidence type="ECO:0000313" key="32">
    <source>
        <dbReference type="EMBL" id="WPL17919.1"/>
    </source>
</evidence>
<evidence type="ECO:0000256" key="21">
    <source>
        <dbReference type="ARBA" id="ARBA00023251"/>
    </source>
</evidence>